<dbReference type="InterPro" id="IPR027417">
    <property type="entry name" value="P-loop_NTPase"/>
</dbReference>
<dbReference type="GO" id="GO:0005524">
    <property type="term" value="F:ATP binding"/>
    <property type="evidence" value="ECO:0007669"/>
    <property type="project" value="UniProtKB-KW"/>
</dbReference>
<dbReference type="STRING" id="2903.R1BFV1"/>
<dbReference type="PANTHER" id="PTHR23077">
    <property type="entry name" value="AAA-FAMILY ATPASE"/>
    <property type="match status" value="1"/>
</dbReference>
<dbReference type="InterPro" id="IPR003593">
    <property type="entry name" value="AAA+_ATPase"/>
</dbReference>
<dbReference type="Proteomes" id="UP000013827">
    <property type="component" value="Unassembled WGS sequence"/>
</dbReference>
<dbReference type="RefSeq" id="XP_005761047.1">
    <property type="nucleotide sequence ID" value="XM_005760990.1"/>
</dbReference>
<dbReference type="eggNOG" id="KOG0730">
    <property type="taxonomic scope" value="Eukaryota"/>
</dbReference>
<dbReference type="GO" id="GO:0016887">
    <property type="term" value="F:ATP hydrolysis activity"/>
    <property type="evidence" value="ECO:0007669"/>
    <property type="project" value="InterPro"/>
</dbReference>
<dbReference type="PANTHER" id="PTHR23077:SF117">
    <property type="entry name" value="AAA+ ATPASE DOMAIN-CONTAINING PROTEIN"/>
    <property type="match status" value="1"/>
</dbReference>
<dbReference type="KEGG" id="ehx:EMIHUDRAFT_47287"/>
<dbReference type="InterPro" id="IPR003960">
    <property type="entry name" value="ATPase_AAA_CS"/>
</dbReference>
<keyword evidence="1" id="KW-0067">ATP-binding</keyword>
<dbReference type="EnsemblProtists" id="EOD08618">
    <property type="protein sequence ID" value="EOD08618"/>
    <property type="gene ID" value="EMIHUDRAFT_47287"/>
</dbReference>
<accession>A0A0D3IBI3</accession>
<sequence length="167" mass="16982">VGGYSALRERLHRLITWPAERPDAYARLGIAPPGGALLLGPPGNGKTLLAHAAATASGCTVLSAKGPALFGEYVGDTEAAIRELFRQARECAPSLVVIDEIDTLGARRGGDAGGGEGEGEGGTAVARRALSALLNELDGLSGRAGVFLLGCTSQPEALDAALLRPGR</sequence>
<evidence type="ECO:0000259" key="2">
    <source>
        <dbReference type="SMART" id="SM00382"/>
    </source>
</evidence>
<dbReference type="HOGENOM" id="CLU_1598869_0_0_1"/>
<dbReference type="SUPFAM" id="SSF52540">
    <property type="entry name" value="P-loop containing nucleoside triphosphate hydrolases"/>
    <property type="match status" value="1"/>
</dbReference>
<dbReference type="InterPro" id="IPR003959">
    <property type="entry name" value="ATPase_AAA_core"/>
</dbReference>
<feature type="domain" description="AAA+ ATPase" evidence="2">
    <location>
        <begin position="32"/>
        <end position="166"/>
    </location>
</feature>
<comment type="similarity">
    <text evidence="1">Belongs to the AAA ATPase family.</text>
</comment>
<proteinExistence type="inferred from homology"/>
<reference evidence="4" key="1">
    <citation type="journal article" date="2013" name="Nature">
        <title>Pan genome of the phytoplankton Emiliania underpins its global distribution.</title>
        <authorList>
            <person name="Read B.A."/>
            <person name="Kegel J."/>
            <person name="Klute M.J."/>
            <person name="Kuo A."/>
            <person name="Lefebvre S.C."/>
            <person name="Maumus F."/>
            <person name="Mayer C."/>
            <person name="Miller J."/>
            <person name="Monier A."/>
            <person name="Salamov A."/>
            <person name="Young J."/>
            <person name="Aguilar M."/>
            <person name="Claverie J.M."/>
            <person name="Frickenhaus S."/>
            <person name="Gonzalez K."/>
            <person name="Herman E.K."/>
            <person name="Lin Y.C."/>
            <person name="Napier J."/>
            <person name="Ogata H."/>
            <person name="Sarno A.F."/>
            <person name="Shmutz J."/>
            <person name="Schroeder D."/>
            <person name="de Vargas C."/>
            <person name="Verret F."/>
            <person name="von Dassow P."/>
            <person name="Valentin K."/>
            <person name="Van de Peer Y."/>
            <person name="Wheeler G."/>
            <person name="Dacks J.B."/>
            <person name="Delwiche C.F."/>
            <person name="Dyhrman S.T."/>
            <person name="Glockner G."/>
            <person name="John U."/>
            <person name="Richards T."/>
            <person name="Worden A.Z."/>
            <person name="Zhang X."/>
            <person name="Grigoriev I.V."/>
            <person name="Allen A.E."/>
            <person name="Bidle K."/>
            <person name="Borodovsky M."/>
            <person name="Bowler C."/>
            <person name="Brownlee C."/>
            <person name="Cock J.M."/>
            <person name="Elias M."/>
            <person name="Gladyshev V.N."/>
            <person name="Groth M."/>
            <person name="Guda C."/>
            <person name="Hadaegh A."/>
            <person name="Iglesias-Rodriguez M.D."/>
            <person name="Jenkins J."/>
            <person name="Jones B.M."/>
            <person name="Lawson T."/>
            <person name="Leese F."/>
            <person name="Lindquist E."/>
            <person name="Lobanov A."/>
            <person name="Lomsadze A."/>
            <person name="Malik S.B."/>
            <person name="Marsh M.E."/>
            <person name="Mackinder L."/>
            <person name="Mock T."/>
            <person name="Mueller-Roeber B."/>
            <person name="Pagarete A."/>
            <person name="Parker M."/>
            <person name="Probert I."/>
            <person name="Quesneville H."/>
            <person name="Raines C."/>
            <person name="Rensing S.A."/>
            <person name="Riano-Pachon D.M."/>
            <person name="Richier S."/>
            <person name="Rokitta S."/>
            <person name="Shiraiwa Y."/>
            <person name="Soanes D.M."/>
            <person name="van der Giezen M."/>
            <person name="Wahlund T.M."/>
            <person name="Williams B."/>
            <person name="Wilson W."/>
            <person name="Wolfe G."/>
            <person name="Wurch L.L."/>
        </authorList>
    </citation>
    <scope>NUCLEOTIDE SEQUENCE</scope>
</reference>
<dbReference type="PROSITE" id="PS00674">
    <property type="entry name" value="AAA"/>
    <property type="match status" value="1"/>
</dbReference>
<keyword evidence="4" id="KW-1185">Reference proteome</keyword>
<dbReference type="Pfam" id="PF00004">
    <property type="entry name" value="AAA"/>
    <property type="match status" value="1"/>
</dbReference>
<evidence type="ECO:0000256" key="1">
    <source>
        <dbReference type="RuleBase" id="RU003651"/>
    </source>
</evidence>
<dbReference type="Gene3D" id="3.40.50.300">
    <property type="entry name" value="P-loop containing nucleotide triphosphate hydrolases"/>
    <property type="match status" value="1"/>
</dbReference>
<name>A0A0D3IBI3_EMIH1</name>
<protein>
    <recommendedName>
        <fullName evidence="2">AAA+ ATPase domain-containing protein</fullName>
    </recommendedName>
</protein>
<keyword evidence="1" id="KW-0547">Nucleotide-binding</keyword>
<dbReference type="OMA" id="HPCILIM"/>
<dbReference type="GeneID" id="17254704"/>
<dbReference type="AlphaFoldDB" id="A0A0D3IBI3"/>
<organism evidence="3 4">
    <name type="scientific">Emiliania huxleyi (strain CCMP1516)</name>
    <dbReference type="NCBI Taxonomy" id="280463"/>
    <lineage>
        <taxon>Eukaryota</taxon>
        <taxon>Haptista</taxon>
        <taxon>Haptophyta</taxon>
        <taxon>Prymnesiophyceae</taxon>
        <taxon>Isochrysidales</taxon>
        <taxon>Noelaerhabdaceae</taxon>
        <taxon>Emiliania</taxon>
    </lineage>
</organism>
<evidence type="ECO:0000313" key="4">
    <source>
        <dbReference type="Proteomes" id="UP000013827"/>
    </source>
</evidence>
<dbReference type="PaxDb" id="2903-EOD08618"/>
<dbReference type="SMART" id="SM00382">
    <property type="entry name" value="AAA"/>
    <property type="match status" value="1"/>
</dbReference>
<dbReference type="InterPro" id="IPR050168">
    <property type="entry name" value="AAA_ATPase_domain"/>
</dbReference>
<evidence type="ECO:0000313" key="3">
    <source>
        <dbReference type="EnsemblProtists" id="EOD08618"/>
    </source>
</evidence>
<reference evidence="3" key="2">
    <citation type="submission" date="2024-10" db="UniProtKB">
        <authorList>
            <consortium name="EnsemblProtists"/>
        </authorList>
    </citation>
    <scope>IDENTIFICATION</scope>
</reference>